<proteinExistence type="predicted"/>
<feature type="compositionally biased region" description="Low complexity" evidence="1">
    <location>
        <begin position="168"/>
        <end position="177"/>
    </location>
</feature>
<feature type="region of interest" description="Disordered" evidence="1">
    <location>
        <begin position="164"/>
        <end position="199"/>
    </location>
</feature>
<reference evidence="2" key="1">
    <citation type="submission" date="2022-04" db="EMBL/GenBank/DDBJ databases">
        <title>Carnegiea gigantea Genome sequencing and assembly v2.</title>
        <authorList>
            <person name="Copetti D."/>
            <person name="Sanderson M.J."/>
            <person name="Burquez A."/>
            <person name="Wojciechowski M.F."/>
        </authorList>
    </citation>
    <scope>NUCLEOTIDE SEQUENCE</scope>
    <source>
        <strain evidence="2">SGP5-SGP5p</strain>
        <tissue evidence="2">Aerial part</tissue>
    </source>
</reference>
<name>A0A9Q1QEF2_9CARY</name>
<feature type="compositionally biased region" description="Pro residues" evidence="1">
    <location>
        <begin position="264"/>
        <end position="273"/>
    </location>
</feature>
<comment type="caution">
    <text evidence="2">The sequence shown here is derived from an EMBL/GenBank/DDBJ whole genome shotgun (WGS) entry which is preliminary data.</text>
</comment>
<feature type="region of interest" description="Disordered" evidence="1">
    <location>
        <begin position="251"/>
        <end position="290"/>
    </location>
</feature>
<evidence type="ECO:0000313" key="3">
    <source>
        <dbReference type="Proteomes" id="UP001153076"/>
    </source>
</evidence>
<dbReference type="EMBL" id="JAKOGI010000231">
    <property type="protein sequence ID" value="KAJ8439077.1"/>
    <property type="molecule type" value="Genomic_DNA"/>
</dbReference>
<evidence type="ECO:0000313" key="2">
    <source>
        <dbReference type="EMBL" id="KAJ8439077.1"/>
    </source>
</evidence>
<accession>A0A9Q1QEF2</accession>
<gene>
    <name evidence="2" type="ORF">Cgig2_018471</name>
</gene>
<protein>
    <submittedName>
        <fullName evidence="2">Uncharacterized protein</fullName>
    </submittedName>
</protein>
<dbReference type="Proteomes" id="UP001153076">
    <property type="component" value="Unassembled WGS sequence"/>
</dbReference>
<sequence length="290" mass="31881">MDSSWIELPNDHPDYLNGAVKFIKLAKENFIEERTQCPWDVLDHVKHRGSTSRETNNDPPNFVGQDDMEALLKAAFVIPGSRDDIVHDVADKTLDEGLESFHILNCKISYTSKRTLKALGTKSSEIAQPLTHPNSSIAIAKLAIQYDLKPPTQPTSSLRALDSLMQQPSTHPSSSTTRAQPAMRLDLKPPTQPSPSMTLTEPLVQKPLNLVPTTQVQQPHRPITSPASEQTSKRSFLKNAELTTASILTIEQPHVRCPTSSGAPRPPIQPLRPPTSSTRALNGESLQASQ</sequence>
<feature type="region of interest" description="Disordered" evidence="1">
    <location>
        <begin position="213"/>
        <end position="233"/>
    </location>
</feature>
<evidence type="ECO:0000256" key="1">
    <source>
        <dbReference type="SAM" id="MobiDB-lite"/>
    </source>
</evidence>
<feature type="compositionally biased region" description="Polar residues" evidence="1">
    <location>
        <begin position="275"/>
        <end position="290"/>
    </location>
</feature>
<keyword evidence="3" id="KW-1185">Reference proteome</keyword>
<organism evidence="2 3">
    <name type="scientific">Carnegiea gigantea</name>
    <dbReference type="NCBI Taxonomy" id="171969"/>
    <lineage>
        <taxon>Eukaryota</taxon>
        <taxon>Viridiplantae</taxon>
        <taxon>Streptophyta</taxon>
        <taxon>Embryophyta</taxon>
        <taxon>Tracheophyta</taxon>
        <taxon>Spermatophyta</taxon>
        <taxon>Magnoliopsida</taxon>
        <taxon>eudicotyledons</taxon>
        <taxon>Gunneridae</taxon>
        <taxon>Pentapetalae</taxon>
        <taxon>Caryophyllales</taxon>
        <taxon>Cactineae</taxon>
        <taxon>Cactaceae</taxon>
        <taxon>Cactoideae</taxon>
        <taxon>Echinocereeae</taxon>
        <taxon>Carnegiea</taxon>
    </lineage>
</organism>
<dbReference type="AlphaFoldDB" id="A0A9Q1QEF2"/>